<dbReference type="Proteomes" id="UP001232493">
    <property type="component" value="Chromosome"/>
</dbReference>
<evidence type="ECO:0000313" key="4">
    <source>
        <dbReference type="Proteomes" id="UP001232493"/>
    </source>
</evidence>
<dbReference type="PANTHER" id="PTHR30006">
    <property type="entry name" value="THIAMINE-BINDING PERIPLASMIC PROTEIN-RELATED"/>
    <property type="match status" value="1"/>
</dbReference>
<dbReference type="PIRSF" id="PIRSF002825">
    <property type="entry name" value="CfbpA"/>
    <property type="match status" value="1"/>
</dbReference>
<dbReference type="PANTHER" id="PTHR30006:SF15">
    <property type="entry name" value="IRON-UTILIZATION PERIPLASMIC PROTEIN"/>
    <property type="match status" value="1"/>
</dbReference>
<dbReference type="RefSeq" id="WP_280997969.1">
    <property type="nucleotide sequence ID" value="NZ_CP069362.1"/>
</dbReference>
<name>A0ABY8PP06_9BACT</name>
<gene>
    <name evidence="3" type="ORF">JRV97_08300</name>
</gene>
<organism evidence="3 4">
    <name type="scientific">Marinitoga aeolica</name>
    <dbReference type="NCBI Taxonomy" id="2809031"/>
    <lineage>
        <taxon>Bacteria</taxon>
        <taxon>Thermotogati</taxon>
        <taxon>Thermotogota</taxon>
        <taxon>Thermotogae</taxon>
        <taxon>Petrotogales</taxon>
        <taxon>Petrotogaceae</taxon>
        <taxon>Marinitoga</taxon>
    </lineage>
</organism>
<keyword evidence="4" id="KW-1185">Reference proteome</keyword>
<dbReference type="EMBL" id="CP069362">
    <property type="protein sequence ID" value="WGS64368.1"/>
    <property type="molecule type" value="Genomic_DNA"/>
</dbReference>
<dbReference type="CDD" id="cd13542">
    <property type="entry name" value="PBP2_FutA1_ilke"/>
    <property type="match status" value="1"/>
</dbReference>
<accession>A0ABY8PP06</accession>
<keyword evidence="2" id="KW-0732">Signal</keyword>
<evidence type="ECO:0000256" key="1">
    <source>
        <dbReference type="ARBA" id="ARBA00008520"/>
    </source>
</evidence>
<evidence type="ECO:0000313" key="3">
    <source>
        <dbReference type="EMBL" id="WGS64368.1"/>
    </source>
</evidence>
<evidence type="ECO:0000256" key="2">
    <source>
        <dbReference type="ARBA" id="ARBA00022729"/>
    </source>
</evidence>
<protein>
    <submittedName>
        <fullName evidence="3">Fe(3+) ABC transporter substrate-binding protein</fullName>
    </submittedName>
</protein>
<dbReference type="SUPFAM" id="SSF53850">
    <property type="entry name" value="Periplasmic binding protein-like II"/>
    <property type="match status" value="1"/>
</dbReference>
<sequence>MKKFAIITVLVVSLNLFAGMFGYGQGGEVNVYTSRHYDTDQKLYDEFTKLTGIKVNVIKAGEDELIERMKNEGKDTNADLFITADVGRLHRAKTLGLLQSVTTNILANNIPENLRDRENYWYALTVRARILAYAPDRVDISKIKTYGDLINPEWKGKIVVRSSSNIYNQSLVASFIAIYGEDWAFNWAKGIVNNMARKPQGNDRAQVIAVAAGEGDIAIVNTYYIGKMLNSSDPQQIEAAKKVKIFFPEKTHINVSGAGIAKYAKNKENAIKLLEFLTSKDAQGEFAEANYEYPANPKVEPSELLRSWGDFTPQGIDLTLLGEYNSKAVELMDKAGWK</sequence>
<reference evidence="3 4" key="1">
    <citation type="submission" date="2021-02" db="EMBL/GenBank/DDBJ databases">
        <title>Characterization of Marinitoga sp. nov. str. BP5-C20A.</title>
        <authorList>
            <person name="Erauso G."/>
            <person name="Postec A."/>
        </authorList>
    </citation>
    <scope>NUCLEOTIDE SEQUENCE [LARGE SCALE GENOMIC DNA]</scope>
    <source>
        <strain evidence="3 4">BP5-C20A</strain>
    </source>
</reference>
<dbReference type="Pfam" id="PF13343">
    <property type="entry name" value="SBP_bac_6"/>
    <property type="match status" value="1"/>
</dbReference>
<proteinExistence type="inferred from homology"/>
<dbReference type="Gene3D" id="3.40.190.10">
    <property type="entry name" value="Periplasmic binding protein-like II"/>
    <property type="match status" value="2"/>
</dbReference>
<comment type="similarity">
    <text evidence="1">Belongs to the bacterial solute-binding protein 1 family.</text>
</comment>
<dbReference type="InterPro" id="IPR026045">
    <property type="entry name" value="Ferric-bd"/>
</dbReference>